<accession>A0A285B912</accession>
<reference evidence="2" key="1">
    <citation type="submission" date="2017-08" db="EMBL/GenBank/DDBJ databases">
        <authorList>
            <person name="Brisse S."/>
        </authorList>
    </citation>
    <scope>NUCLEOTIDE SEQUENCE [LARGE SCALE GENOMIC DNA]</scope>
    <source>
        <strain evidence="2">06D021</strain>
    </source>
</reference>
<proteinExistence type="predicted"/>
<gene>
    <name evidence="1" type="ORF">KOSB73_350097</name>
</gene>
<dbReference type="EMBL" id="FZTC01000029">
    <property type="protein sequence ID" value="SNU37400.1"/>
    <property type="molecule type" value="Genomic_DNA"/>
</dbReference>
<dbReference type="Proteomes" id="UP000220639">
    <property type="component" value="Unassembled WGS sequence"/>
</dbReference>
<protein>
    <submittedName>
        <fullName evidence="1">Uncharacterized protein</fullName>
    </submittedName>
</protein>
<organism evidence="1 2">
    <name type="scientific">Klebsiella grimontii</name>
    <dbReference type="NCBI Taxonomy" id="2058152"/>
    <lineage>
        <taxon>Bacteria</taxon>
        <taxon>Pseudomonadati</taxon>
        <taxon>Pseudomonadota</taxon>
        <taxon>Gammaproteobacteria</taxon>
        <taxon>Enterobacterales</taxon>
        <taxon>Enterobacteriaceae</taxon>
        <taxon>Klebsiella/Raoultella group</taxon>
        <taxon>Klebsiella</taxon>
    </lineage>
</organism>
<evidence type="ECO:0000313" key="2">
    <source>
        <dbReference type="Proteomes" id="UP000220639"/>
    </source>
</evidence>
<dbReference type="AlphaFoldDB" id="A0A285B912"/>
<sequence length="60" mass="6685">MKGNSLKASDIFIINQGNSGFGTSHYSLPKKKVEPNINQIAYTTCRPKVTFMPTYITCTQ</sequence>
<name>A0A285B912_9ENTR</name>
<evidence type="ECO:0000313" key="1">
    <source>
        <dbReference type="EMBL" id="SNU37400.1"/>
    </source>
</evidence>